<dbReference type="OrthoDB" id="2135488at2759"/>
<keyword evidence="2" id="KW-1185">Reference proteome</keyword>
<dbReference type="Gene3D" id="1.20.1290.10">
    <property type="entry name" value="AhpD-like"/>
    <property type="match status" value="1"/>
</dbReference>
<proteinExistence type="predicted"/>
<evidence type="ECO:0000313" key="2">
    <source>
        <dbReference type="Proteomes" id="UP000503462"/>
    </source>
</evidence>
<dbReference type="PANTHER" id="PTHR34846">
    <property type="entry name" value="4-CARBOXYMUCONOLACTONE DECARBOXYLASE FAMILY PROTEIN (AFU_ORTHOLOGUE AFUA_6G11590)"/>
    <property type="match status" value="1"/>
</dbReference>
<protein>
    <submittedName>
        <fullName evidence="1">Uncharacterized protein</fullName>
    </submittedName>
</protein>
<accession>A0A6H0XLI3</accession>
<organism evidence="1 2">
    <name type="scientific">Peltaster fructicola</name>
    <dbReference type="NCBI Taxonomy" id="286661"/>
    <lineage>
        <taxon>Eukaryota</taxon>
        <taxon>Fungi</taxon>
        <taxon>Dikarya</taxon>
        <taxon>Ascomycota</taxon>
        <taxon>Pezizomycotina</taxon>
        <taxon>Dothideomycetes</taxon>
        <taxon>Dothideomycetes incertae sedis</taxon>
        <taxon>Peltaster</taxon>
    </lineage>
</organism>
<gene>
    <name evidence="1" type="ORF">AMS68_001005</name>
</gene>
<dbReference type="SUPFAM" id="SSF69118">
    <property type="entry name" value="AhpD-like"/>
    <property type="match status" value="1"/>
</dbReference>
<evidence type="ECO:0000313" key="1">
    <source>
        <dbReference type="EMBL" id="QIW95487.1"/>
    </source>
</evidence>
<dbReference type="Proteomes" id="UP000503462">
    <property type="component" value="Chromosome 1"/>
</dbReference>
<dbReference type="EMBL" id="CP051139">
    <property type="protein sequence ID" value="QIW95487.1"/>
    <property type="molecule type" value="Genomic_DNA"/>
</dbReference>
<dbReference type="InterPro" id="IPR029032">
    <property type="entry name" value="AhpD-like"/>
</dbReference>
<dbReference type="AlphaFoldDB" id="A0A6H0XLI3"/>
<name>A0A6H0XLI3_9PEZI</name>
<sequence length="124" mass="13709">MRLPYVNDESQTASPTDAAIIQRVKQRRGGKLIALDKALLHAPPVADGWNSFLGSIRTGTTLAASLRETAICRVAVLNQAWYEWEQHVPILKDSDGISAEGVAYLRSRPRQGARRTDAEVLLDR</sequence>
<dbReference type="PANTHER" id="PTHR34846:SF9">
    <property type="entry name" value="4-CARBOXYMUCONOLACTONE DECARBOXYLASE FAMILY PROTEIN (AFU_ORTHOLOGUE AFUA_1G03690)"/>
    <property type="match status" value="1"/>
</dbReference>
<reference evidence="1 2" key="1">
    <citation type="journal article" date="2016" name="Sci. Rep.">
        <title>Peltaster fructicola genome reveals evolution from an invasive phytopathogen to an ectophytic parasite.</title>
        <authorList>
            <person name="Xu C."/>
            <person name="Chen H."/>
            <person name="Gleason M.L."/>
            <person name="Xu J.R."/>
            <person name="Liu H."/>
            <person name="Zhang R."/>
            <person name="Sun G."/>
        </authorList>
    </citation>
    <scope>NUCLEOTIDE SEQUENCE [LARGE SCALE GENOMIC DNA]</scope>
    <source>
        <strain evidence="1 2">LNHT1506</strain>
    </source>
</reference>